<proteinExistence type="inferred from homology"/>
<dbReference type="InterPro" id="IPR004378">
    <property type="entry name" value="F420H2_quin_Rdtase"/>
</dbReference>
<name>A0A382U5P8_9ZZZZ</name>
<comment type="catalytic activity">
    <reaction evidence="2">
        <text>oxidized coenzyme F420-(gamma-L-Glu)(n) + a quinol + H(+) = reduced coenzyme F420-(gamma-L-Glu)(n) + a quinone</text>
        <dbReference type="Rhea" id="RHEA:39663"/>
        <dbReference type="Rhea" id="RHEA-COMP:12939"/>
        <dbReference type="Rhea" id="RHEA-COMP:14378"/>
        <dbReference type="ChEBI" id="CHEBI:15378"/>
        <dbReference type="ChEBI" id="CHEBI:24646"/>
        <dbReference type="ChEBI" id="CHEBI:132124"/>
        <dbReference type="ChEBI" id="CHEBI:133980"/>
        <dbReference type="ChEBI" id="CHEBI:139511"/>
    </reaction>
</comment>
<dbReference type="EMBL" id="UINC01141725">
    <property type="protein sequence ID" value="SVD29636.1"/>
    <property type="molecule type" value="Genomic_DNA"/>
</dbReference>
<dbReference type="PANTHER" id="PTHR39428">
    <property type="entry name" value="F420H(2)-DEPENDENT QUINONE REDUCTASE RV1261C"/>
    <property type="match status" value="1"/>
</dbReference>
<sequence>MTQSPTPKNTGKAPPLWLLKAFTYLHVFLHRLGGGLNNLAGKEMCFITMTGARSNRTRVIPLLYIPDGKRTLLVASAGGAPDHPAWYHNLVKYPNIEVEHQGERRKFRARLTQGAEKDALWPICYRHYAPYAEYRKRTTRDIPIFVCEPFPYE</sequence>
<gene>
    <name evidence="3" type="ORF">METZ01_LOCUS382490</name>
</gene>
<evidence type="ECO:0008006" key="4">
    <source>
        <dbReference type="Google" id="ProtNLM"/>
    </source>
</evidence>
<evidence type="ECO:0000256" key="2">
    <source>
        <dbReference type="ARBA" id="ARBA00049106"/>
    </source>
</evidence>
<dbReference type="InterPro" id="IPR012349">
    <property type="entry name" value="Split_barrel_FMN-bd"/>
</dbReference>
<reference evidence="3" key="1">
    <citation type="submission" date="2018-05" db="EMBL/GenBank/DDBJ databases">
        <authorList>
            <person name="Lanie J.A."/>
            <person name="Ng W.-L."/>
            <person name="Kazmierczak K.M."/>
            <person name="Andrzejewski T.M."/>
            <person name="Davidsen T.M."/>
            <person name="Wayne K.J."/>
            <person name="Tettelin H."/>
            <person name="Glass J.I."/>
            <person name="Rusch D."/>
            <person name="Podicherti R."/>
            <person name="Tsui H.-C.T."/>
            <person name="Winkler M.E."/>
        </authorList>
    </citation>
    <scope>NUCLEOTIDE SEQUENCE</scope>
</reference>
<dbReference type="PANTHER" id="PTHR39428:SF1">
    <property type="entry name" value="F420H(2)-DEPENDENT QUINONE REDUCTASE RV1261C"/>
    <property type="match status" value="1"/>
</dbReference>
<dbReference type="Gene3D" id="2.30.110.10">
    <property type="entry name" value="Electron Transport, Fmn-binding Protein, Chain A"/>
    <property type="match status" value="1"/>
</dbReference>
<evidence type="ECO:0000256" key="1">
    <source>
        <dbReference type="ARBA" id="ARBA00008710"/>
    </source>
</evidence>
<dbReference type="GO" id="GO:0070967">
    <property type="term" value="F:coenzyme F420 binding"/>
    <property type="evidence" value="ECO:0007669"/>
    <property type="project" value="TreeGrafter"/>
</dbReference>
<comment type="similarity">
    <text evidence="1">Belongs to the F420H(2)-dependent quinone reductase family.</text>
</comment>
<accession>A0A382U5P8</accession>
<dbReference type="GO" id="GO:0005886">
    <property type="term" value="C:plasma membrane"/>
    <property type="evidence" value="ECO:0007669"/>
    <property type="project" value="TreeGrafter"/>
</dbReference>
<dbReference type="NCBIfam" id="TIGR00026">
    <property type="entry name" value="hi_GC_TIGR00026"/>
    <property type="match status" value="1"/>
</dbReference>
<dbReference type="GO" id="GO:0016491">
    <property type="term" value="F:oxidoreductase activity"/>
    <property type="evidence" value="ECO:0007669"/>
    <property type="project" value="InterPro"/>
</dbReference>
<evidence type="ECO:0000313" key="3">
    <source>
        <dbReference type="EMBL" id="SVD29636.1"/>
    </source>
</evidence>
<organism evidence="3">
    <name type="scientific">marine metagenome</name>
    <dbReference type="NCBI Taxonomy" id="408172"/>
    <lineage>
        <taxon>unclassified sequences</taxon>
        <taxon>metagenomes</taxon>
        <taxon>ecological metagenomes</taxon>
    </lineage>
</organism>
<protein>
    <recommendedName>
        <fullName evidence="4">Nitroreductase family deazaflavin-dependent oxidoreductase</fullName>
    </recommendedName>
</protein>
<dbReference type="Pfam" id="PF04075">
    <property type="entry name" value="F420H2_quin_red"/>
    <property type="match status" value="1"/>
</dbReference>
<dbReference type="AlphaFoldDB" id="A0A382U5P8"/>